<dbReference type="RefSeq" id="WP_130289838.1">
    <property type="nucleotide sequence ID" value="NZ_SHKL01000001.1"/>
</dbReference>
<reference evidence="2 3" key="1">
    <citation type="submission" date="2019-02" db="EMBL/GenBank/DDBJ databases">
        <title>Sequencing the genomes of 1000 actinobacteria strains.</title>
        <authorList>
            <person name="Klenk H.-P."/>
        </authorList>
    </citation>
    <scope>NUCLEOTIDE SEQUENCE [LARGE SCALE GENOMIC DNA]</scope>
    <source>
        <strain evidence="2 3">DSM 45779</strain>
    </source>
</reference>
<protein>
    <submittedName>
        <fullName evidence="2">Poly(3-hydroxyalkanoate) depolymerase</fullName>
    </submittedName>
</protein>
<dbReference type="InterPro" id="IPR029058">
    <property type="entry name" value="AB_hydrolase_fold"/>
</dbReference>
<evidence type="ECO:0000313" key="3">
    <source>
        <dbReference type="Proteomes" id="UP000291591"/>
    </source>
</evidence>
<keyword evidence="3" id="KW-1185">Reference proteome</keyword>
<organism evidence="2 3">
    <name type="scientific">Pseudonocardia sediminis</name>
    <dbReference type="NCBI Taxonomy" id="1397368"/>
    <lineage>
        <taxon>Bacteria</taxon>
        <taxon>Bacillati</taxon>
        <taxon>Actinomycetota</taxon>
        <taxon>Actinomycetes</taxon>
        <taxon>Pseudonocardiales</taxon>
        <taxon>Pseudonocardiaceae</taxon>
        <taxon>Pseudonocardia</taxon>
    </lineage>
</organism>
<dbReference type="OrthoDB" id="7958481at2"/>
<evidence type="ECO:0000313" key="2">
    <source>
        <dbReference type="EMBL" id="RZT85368.1"/>
    </source>
</evidence>
<dbReference type="Pfam" id="PF00561">
    <property type="entry name" value="Abhydrolase_1"/>
    <property type="match status" value="1"/>
</dbReference>
<comment type="caution">
    <text evidence="2">The sequence shown here is derived from an EMBL/GenBank/DDBJ whole genome shotgun (WGS) entry which is preliminary data.</text>
</comment>
<dbReference type="InterPro" id="IPR050266">
    <property type="entry name" value="AB_hydrolase_sf"/>
</dbReference>
<dbReference type="EMBL" id="SHKL01000001">
    <property type="protein sequence ID" value="RZT85368.1"/>
    <property type="molecule type" value="Genomic_DNA"/>
</dbReference>
<dbReference type="Proteomes" id="UP000291591">
    <property type="component" value="Unassembled WGS sequence"/>
</dbReference>
<dbReference type="AlphaFoldDB" id="A0A4Q7UWK1"/>
<dbReference type="Gene3D" id="3.40.50.1820">
    <property type="entry name" value="alpha/beta hydrolase"/>
    <property type="match status" value="1"/>
</dbReference>
<evidence type="ECO:0000259" key="1">
    <source>
        <dbReference type="Pfam" id="PF00561"/>
    </source>
</evidence>
<accession>A0A4Q7UWK1</accession>
<dbReference type="SUPFAM" id="SSF53474">
    <property type="entry name" value="alpha/beta-Hydrolases"/>
    <property type="match status" value="1"/>
</dbReference>
<proteinExistence type="predicted"/>
<dbReference type="GO" id="GO:0016020">
    <property type="term" value="C:membrane"/>
    <property type="evidence" value="ECO:0007669"/>
    <property type="project" value="TreeGrafter"/>
</dbReference>
<dbReference type="InterPro" id="IPR000073">
    <property type="entry name" value="AB_hydrolase_1"/>
</dbReference>
<sequence length="282" mass="30518">MASPLEHRPAAPRHVEKHDVVVGGRSLRVVVRPASGPGPRRTPLLICNGIGAATDVLDPLVHELPANLDVIRFDPPGIGGSAMPSLPYHLTWMAHRLGQVLTRLGVREVDVMGFSWGGMLAQQFALSRRRRLRRLVLAATGTGALMIPASPRVMSAMSTPRRHQDPGYVDAVASTIYGGTMREHPELASQVLGSGARRGPMRGYYYQLLALYGWTSLPLLGSIRAPTLILAGDDDPIVPNGNAKLLSRGIRDSRLETYRGGHLELLVSPERFAPIIDGFLTG</sequence>
<dbReference type="PANTHER" id="PTHR43798">
    <property type="entry name" value="MONOACYLGLYCEROL LIPASE"/>
    <property type="match status" value="1"/>
</dbReference>
<feature type="domain" description="AB hydrolase-1" evidence="1">
    <location>
        <begin position="43"/>
        <end position="263"/>
    </location>
</feature>
<name>A0A4Q7UWK1_PSEST</name>
<dbReference type="PRINTS" id="PR00111">
    <property type="entry name" value="ABHYDROLASE"/>
</dbReference>
<dbReference type="GO" id="GO:0047372">
    <property type="term" value="F:monoacylglycerol lipase activity"/>
    <property type="evidence" value="ECO:0007669"/>
    <property type="project" value="TreeGrafter"/>
</dbReference>
<dbReference type="GO" id="GO:0046464">
    <property type="term" value="P:acylglycerol catabolic process"/>
    <property type="evidence" value="ECO:0007669"/>
    <property type="project" value="TreeGrafter"/>
</dbReference>
<dbReference type="PANTHER" id="PTHR43798:SF5">
    <property type="entry name" value="MONOACYLGLYCEROL LIPASE ABHD6"/>
    <property type="match status" value="1"/>
</dbReference>
<gene>
    <name evidence="2" type="ORF">EV383_2233</name>
</gene>